<comment type="caution">
    <text evidence="1">The sequence shown here is derived from an EMBL/GenBank/DDBJ whole genome shotgun (WGS) entry which is preliminary data.</text>
</comment>
<gene>
    <name evidence="1" type="ORF">WKI47_15515</name>
</gene>
<sequence length="293" mass="32916">MPKKTIPLLLLISLFFLTSCAGAENETFAVNEKENAAQPVVSTVQQPQPADTEVLISRNFGFGRINPSLYLKLEGEKHVEAFQEADRTKHQLMGMMDVRHPDFDVVFNSGGQTRQLHLWMPKTSEERAMVTEIDNTGTGYLLTPASTKVLRDLIGDYRYDSVQAVKNGDVVQTIGKIENFDAWEDFLEAVEQSRPASVQKVGYTIEGDPIFDNLHFDGQTIQYVYDDTLDRFGSHSKEFETCEKVLIEPIPAELHMSGEVYRLSGCSITEGGLNKNFWFAIPDEGVEIIGRND</sequence>
<evidence type="ECO:0000313" key="1">
    <source>
        <dbReference type="EMBL" id="MEJ8305315.1"/>
    </source>
</evidence>
<accession>A0ACC6PEA4</accession>
<keyword evidence="2" id="KW-1185">Reference proteome</keyword>
<dbReference type="EMBL" id="JBBKAR010000039">
    <property type="protein sequence ID" value="MEJ8305315.1"/>
    <property type="molecule type" value="Genomic_DNA"/>
</dbReference>
<dbReference type="Proteomes" id="UP001380953">
    <property type="component" value="Unassembled WGS sequence"/>
</dbReference>
<reference evidence="1" key="1">
    <citation type="submission" date="2024-03" db="EMBL/GenBank/DDBJ databases">
        <title>Whole genome sequecning of epiphytes from Marcgravia umbellata leaves.</title>
        <authorList>
            <person name="Kumar G."/>
            <person name="Savka M.A."/>
        </authorList>
    </citation>
    <scope>NUCLEOTIDE SEQUENCE</scope>
    <source>
        <strain evidence="1">RIT_BL5</strain>
    </source>
</reference>
<proteinExistence type="predicted"/>
<protein>
    <submittedName>
        <fullName evidence="1">DUF4362 domain-containing protein</fullName>
    </submittedName>
</protein>
<evidence type="ECO:0000313" key="2">
    <source>
        <dbReference type="Proteomes" id="UP001380953"/>
    </source>
</evidence>
<name>A0ACC6PEA4_9BACL</name>
<organism evidence="1 2">
    <name type="scientific">Saccharibacillus sacchari</name>
    <dbReference type="NCBI Taxonomy" id="456493"/>
    <lineage>
        <taxon>Bacteria</taxon>
        <taxon>Bacillati</taxon>
        <taxon>Bacillota</taxon>
        <taxon>Bacilli</taxon>
        <taxon>Bacillales</taxon>
        <taxon>Paenibacillaceae</taxon>
        <taxon>Saccharibacillus</taxon>
    </lineage>
</organism>